<evidence type="ECO:0000256" key="10">
    <source>
        <dbReference type="ARBA" id="ARBA00049229"/>
    </source>
</evidence>
<dbReference type="Pfam" id="PF01063">
    <property type="entry name" value="Aminotran_4"/>
    <property type="match status" value="1"/>
</dbReference>
<comment type="catalytic activity">
    <reaction evidence="10">
        <text>L-leucine + 2-oxoglutarate = 4-methyl-2-oxopentanoate + L-glutamate</text>
        <dbReference type="Rhea" id="RHEA:18321"/>
        <dbReference type="ChEBI" id="CHEBI:16810"/>
        <dbReference type="ChEBI" id="CHEBI:17865"/>
        <dbReference type="ChEBI" id="CHEBI:29985"/>
        <dbReference type="ChEBI" id="CHEBI:57427"/>
        <dbReference type="EC" id="2.6.1.42"/>
    </reaction>
</comment>
<evidence type="ECO:0000256" key="2">
    <source>
        <dbReference type="ARBA" id="ARBA00004824"/>
    </source>
</evidence>
<gene>
    <name evidence="11" type="ORF">SAMN04515674_11880</name>
</gene>
<comment type="cofactor">
    <cofactor evidence="1">
        <name>pyridoxal 5'-phosphate</name>
        <dbReference type="ChEBI" id="CHEBI:597326"/>
    </cofactor>
</comment>
<comment type="pathway">
    <text evidence="3">Amino-acid biosynthesis; L-valine biosynthesis; L-valine from pyruvate: step 4/4.</text>
</comment>
<dbReference type="PANTHER" id="PTHR42743:SF11">
    <property type="entry name" value="AMINODEOXYCHORISMATE LYASE"/>
    <property type="match status" value="1"/>
</dbReference>
<dbReference type="InterPro" id="IPR001544">
    <property type="entry name" value="Aminotrans_IV"/>
</dbReference>
<evidence type="ECO:0000256" key="8">
    <source>
        <dbReference type="ARBA" id="ARBA00048212"/>
    </source>
</evidence>
<dbReference type="FunFam" id="3.20.10.10:FF:000002">
    <property type="entry name" value="D-alanine aminotransferase"/>
    <property type="match status" value="1"/>
</dbReference>
<evidence type="ECO:0000256" key="1">
    <source>
        <dbReference type="ARBA" id="ARBA00001933"/>
    </source>
</evidence>
<evidence type="ECO:0000256" key="7">
    <source>
        <dbReference type="ARBA" id="ARBA00022898"/>
    </source>
</evidence>
<evidence type="ECO:0000256" key="9">
    <source>
        <dbReference type="ARBA" id="ARBA00048798"/>
    </source>
</evidence>
<dbReference type="AlphaFoldDB" id="A0A1I5YEY3"/>
<evidence type="ECO:0000256" key="3">
    <source>
        <dbReference type="ARBA" id="ARBA00004931"/>
    </source>
</evidence>
<organism evidence="11 12">
    <name type="scientific">Pseudarcicella hirudinis</name>
    <dbReference type="NCBI Taxonomy" id="1079859"/>
    <lineage>
        <taxon>Bacteria</taxon>
        <taxon>Pseudomonadati</taxon>
        <taxon>Bacteroidota</taxon>
        <taxon>Cytophagia</taxon>
        <taxon>Cytophagales</taxon>
        <taxon>Flectobacillaceae</taxon>
        <taxon>Pseudarcicella</taxon>
    </lineage>
</organism>
<dbReference type="Gene3D" id="3.30.470.10">
    <property type="match status" value="1"/>
</dbReference>
<keyword evidence="11" id="KW-0808">Transferase</keyword>
<keyword evidence="11" id="KW-0032">Aminotransferase</keyword>
<evidence type="ECO:0000313" key="11">
    <source>
        <dbReference type="EMBL" id="SFQ42795.1"/>
    </source>
</evidence>
<dbReference type="InterPro" id="IPR036038">
    <property type="entry name" value="Aminotransferase-like"/>
</dbReference>
<evidence type="ECO:0000256" key="4">
    <source>
        <dbReference type="ARBA" id="ARBA00005072"/>
    </source>
</evidence>
<dbReference type="EMBL" id="FOXH01000018">
    <property type="protein sequence ID" value="SFQ42795.1"/>
    <property type="molecule type" value="Genomic_DNA"/>
</dbReference>
<proteinExistence type="inferred from homology"/>
<evidence type="ECO:0000256" key="6">
    <source>
        <dbReference type="ARBA" id="ARBA00013053"/>
    </source>
</evidence>
<dbReference type="STRING" id="1079859.SAMN04515674_11880"/>
<dbReference type="Gene3D" id="3.20.10.10">
    <property type="entry name" value="D-amino Acid Aminotransferase, subunit A, domain 2"/>
    <property type="match status" value="1"/>
</dbReference>
<dbReference type="InterPro" id="IPR050571">
    <property type="entry name" value="Class-IV_PLP-Dep_Aminotrnsfr"/>
</dbReference>
<accession>A0A1I5YEY3</accession>
<comment type="catalytic activity">
    <reaction evidence="8">
        <text>L-valine + 2-oxoglutarate = 3-methyl-2-oxobutanoate + L-glutamate</text>
        <dbReference type="Rhea" id="RHEA:24813"/>
        <dbReference type="ChEBI" id="CHEBI:11851"/>
        <dbReference type="ChEBI" id="CHEBI:16810"/>
        <dbReference type="ChEBI" id="CHEBI:29985"/>
        <dbReference type="ChEBI" id="CHEBI:57762"/>
        <dbReference type="EC" id="2.6.1.42"/>
    </reaction>
</comment>
<comment type="pathway">
    <text evidence="4">Amino-acid biosynthesis; L-leucine biosynthesis; L-leucine from 3-methyl-2-oxobutanoate: step 4/4.</text>
</comment>
<comment type="similarity">
    <text evidence="5">Belongs to the class-IV pyridoxal-phosphate-dependent aminotransferase family.</text>
</comment>
<protein>
    <recommendedName>
        <fullName evidence="6">branched-chain-amino-acid transaminase</fullName>
        <ecNumber evidence="6">2.6.1.42</ecNumber>
    </recommendedName>
</protein>
<comment type="pathway">
    <text evidence="2">Amino-acid biosynthesis; L-isoleucine biosynthesis; L-isoleucine from 2-oxobutanoate: step 4/4.</text>
</comment>
<keyword evidence="7" id="KW-0663">Pyridoxal phosphate</keyword>
<dbReference type="GO" id="GO:0004084">
    <property type="term" value="F:branched-chain-amino-acid transaminase activity"/>
    <property type="evidence" value="ECO:0007669"/>
    <property type="project" value="UniProtKB-EC"/>
</dbReference>
<dbReference type="InterPro" id="IPR043132">
    <property type="entry name" value="BCAT-like_C"/>
</dbReference>
<evidence type="ECO:0000256" key="5">
    <source>
        <dbReference type="ARBA" id="ARBA00009320"/>
    </source>
</evidence>
<evidence type="ECO:0000313" key="12">
    <source>
        <dbReference type="Proteomes" id="UP000199306"/>
    </source>
</evidence>
<dbReference type="Proteomes" id="UP000199306">
    <property type="component" value="Unassembled WGS sequence"/>
</dbReference>
<dbReference type="EC" id="2.6.1.42" evidence="6"/>
<name>A0A1I5YEY3_9BACT</name>
<keyword evidence="12" id="KW-1185">Reference proteome</keyword>
<dbReference type="PANTHER" id="PTHR42743">
    <property type="entry name" value="AMINO-ACID AMINOTRANSFERASE"/>
    <property type="match status" value="1"/>
</dbReference>
<sequence length="277" mass="31717">MPDYENMKEYNFLNGQILLSEEAKIHVSDLGLLRGYGIFDFFRAVNGKPVFMDDHLDRLENSARLMGLPIPESRERLKEIILELIELNPHDLLGIKVVMTGGYSPDGYTPAEPSNLMIIPKPFIFKPADIGMKLMTYEYSREIPEIKTLSYISPIRVLPKMREAGADDLLYHLNGDISESSRSNIFIIKDRKVITPKDGVLYGVTRKYVLELCREHFEVEERDVTLKETLEADEVFTTGSTKRVVAISQIDNTIFNDGKIGKQTRKIQSLFLERELL</sequence>
<dbReference type="InterPro" id="IPR043131">
    <property type="entry name" value="BCAT-like_N"/>
</dbReference>
<dbReference type="GO" id="GO:0008652">
    <property type="term" value="P:amino acid biosynthetic process"/>
    <property type="evidence" value="ECO:0007669"/>
    <property type="project" value="UniProtKB-ARBA"/>
</dbReference>
<comment type="catalytic activity">
    <reaction evidence="9">
        <text>L-isoleucine + 2-oxoglutarate = (S)-3-methyl-2-oxopentanoate + L-glutamate</text>
        <dbReference type="Rhea" id="RHEA:24801"/>
        <dbReference type="ChEBI" id="CHEBI:16810"/>
        <dbReference type="ChEBI" id="CHEBI:29985"/>
        <dbReference type="ChEBI" id="CHEBI:35146"/>
        <dbReference type="ChEBI" id="CHEBI:58045"/>
        <dbReference type="EC" id="2.6.1.42"/>
    </reaction>
</comment>
<dbReference type="GO" id="GO:0046394">
    <property type="term" value="P:carboxylic acid biosynthetic process"/>
    <property type="evidence" value="ECO:0007669"/>
    <property type="project" value="UniProtKB-ARBA"/>
</dbReference>
<reference evidence="11 12" key="1">
    <citation type="submission" date="2016-10" db="EMBL/GenBank/DDBJ databases">
        <authorList>
            <person name="de Groot N.N."/>
        </authorList>
    </citation>
    <scope>NUCLEOTIDE SEQUENCE [LARGE SCALE GENOMIC DNA]</scope>
    <source>
        <strain evidence="12">E92,LMG 26720,CCM 7988</strain>
    </source>
</reference>
<dbReference type="SUPFAM" id="SSF56752">
    <property type="entry name" value="D-aminoacid aminotransferase-like PLP-dependent enzymes"/>
    <property type="match status" value="1"/>
</dbReference>